<name>A0A1V9YD42_ACHHY</name>
<protein>
    <submittedName>
        <fullName evidence="2">PLAC8 family protein</fullName>
    </submittedName>
</protein>
<dbReference type="Pfam" id="PF04749">
    <property type="entry name" value="PLAC8"/>
    <property type="match status" value="1"/>
</dbReference>
<evidence type="ECO:0000256" key="1">
    <source>
        <dbReference type="SAM" id="Phobius"/>
    </source>
</evidence>
<keyword evidence="3" id="KW-1185">Reference proteome</keyword>
<reference evidence="2 3" key="1">
    <citation type="journal article" date="2014" name="Genome Biol. Evol.">
        <title>The secreted proteins of Achlya hypogyna and Thraustotheca clavata identify the ancestral oomycete secretome and reveal gene acquisitions by horizontal gene transfer.</title>
        <authorList>
            <person name="Misner I."/>
            <person name="Blouin N."/>
            <person name="Leonard G."/>
            <person name="Richards T.A."/>
            <person name="Lane C.E."/>
        </authorList>
    </citation>
    <scope>NUCLEOTIDE SEQUENCE [LARGE SCALE GENOMIC DNA]</scope>
    <source>
        <strain evidence="2 3">ATCC 48635</strain>
    </source>
</reference>
<keyword evidence="1" id="KW-0812">Transmembrane</keyword>
<dbReference type="PANTHER" id="PTHR15907">
    <property type="entry name" value="DUF614 FAMILY PROTEIN-RELATED"/>
    <property type="match status" value="1"/>
</dbReference>
<dbReference type="InterPro" id="IPR006461">
    <property type="entry name" value="PLAC_motif_containing"/>
</dbReference>
<organism evidence="2 3">
    <name type="scientific">Achlya hypogyna</name>
    <name type="common">Oomycete</name>
    <name type="synonym">Protoachlya hypogyna</name>
    <dbReference type="NCBI Taxonomy" id="1202772"/>
    <lineage>
        <taxon>Eukaryota</taxon>
        <taxon>Sar</taxon>
        <taxon>Stramenopiles</taxon>
        <taxon>Oomycota</taxon>
        <taxon>Saprolegniomycetes</taxon>
        <taxon>Saprolegniales</taxon>
        <taxon>Achlyaceae</taxon>
        <taxon>Achlya</taxon>
    </lineage>
</organism>
<dbReference type="OrthoDB" id="77644at2759"/>
<feature type="transmembrane region" description="Helical" evidence="1">
    <location>
        <begin position="53"/>
        <end position="72"/>
    </location>
</feature>
<evidence type="ECO:0000313" key="3">
    <source>
        <dbReference type="Proteomes" id="UP000243579"/>
    </source>
</evidence>
<keyword evidence="1" id="KW-1133">Transmembrane helix</keyword>
<keyword evidence="1" id="KW-0472">Membrane</keyword>
<comment type="caution">
    <text evidence="2">The sequence shown here is derived from an EMBL/GenBank/DDBJ whole genome shotgun (WGS) entry which is preliminary data.</text>
</comment>
<feature type="transmembrane region" description="Helical" evidence="1">
    <location>
        <begin position="79"/>
        <end position="98"/>
    </location>
</feature>
<dbReference type="NCBIfam" id="TIGR01571">
    <property type="entry name" value="A_thal_Cys_rich"/>
    <property type="match status" value="1"/>
</dbReference>
<gene>
    <name evidence="2" type="ORF">ACHHYP_14507</name>
</gene>
<dbReference type="STRING" id="1202772.A0A1V9YD42"/>
<evidence type="ECO:0000313" key="2">
    <source>
        <dbReference type="EMBL" id="OQR83612.1"/>
    </source>
</evidence>
<accession>A0A1V9YD42</accession>
<sequence>MEKPTAYDRPPAAVAVPLYQATTALPVATMAPHGRQFWRVGVFECTDVYPNVILAWCCPCVALAQITARLGIFGGYSRVLYGVGSVVALSVVFSWASHATELDDDDDAHRQWRHATRHHYYALLSYACFFAAGVFLAVVRTRVRSLHQIEGSEIEDFACALCCPCCTLAQTATEVQSYTPGVCSMGPPDTLPGYVAQA</sequence>
<feature type="transmembrane region" description="Helical" evidence="1">
    <location>
        <begin position="118"/>
        <end position="139"/>
    </location>
</feature>
<dbReference type="AlphaFoldDB" id="A0A1V9YD42"/>
<proteinExistence type="predicted"/>
<dbReference type="Proteomes" id="UP000243579">
    <property type="component" value="Unassembled WGS sequence"/>
</dbReference>
<dbReference type="EMBL" id="JNBR01002133">
    <property type="protein sequence ID" value="OQR83612.1"/>
    <property type="molecule type" value="Genomic_DNA"/>
</dbReference>